<reference evidence="4" key="1">
    <citation type="submission" date="2020-12" db="EMBL/GenBank/DDBJ databases">
        <title>Metabolic potential, ecology and presence of endohyphal bacteria is reflected in genomic diversity of Mucoromycotina.</title>
        <authorList>
            <person name="Muszewska A."/>
            <person name="Okrasinska A."/>
            <person name="Steczkiewicz K."/>
            <person name="Drgas O."/>
            <person name="Orlowska M."/>
            <person name="Perlinska-Lenart U."/>
            <person name="Aleksandrzak-Piekarczyk T."/>
            <person name="Szatraj K."/>
            <person name="Zielenkiewicz U."/>
            <person name="Pilsyk S."/>
            <person name="Malc E."/>
            <person name="Mieczkowski P."/>
            <person name="Kruszewska J.S."/>
            <person name="Biernat P."/>
            <person name="Pawlowska J."/>
        </authorList>
    </citation>
    <scope>NUCLEOTIDE SEQUENCE</scope>
    <source>
        <strain evidence="4">WA0000067209</strain>
    </source>
</reference>
<name>A0A8H7UBF3_MORIS</name>
<dbReference type="PROSITE" id="PS50294">
    <property type="entry name" value="WD_REPEATS_REGION"/>
    <property type="match status" value="1"/>
</dbReference>
<dbReference type="PANTHER" id="PTHR15653:SF0">
    <property type="entry name" value="CONNECTOR OF KINASE TO AP-1, ISOFORM E"/>
    <property type="match status" value="1"/>
</dbReference>
<gene>
    <name evidence="4" type="ORF">INT43_001049</name>
</gene>
<dbReference type="AlphaFoldDB" id="A0A8H7UBF3"/>
<dbReference type="InterPro" id="IPR015943">
    <property type="entry name" value="WD40/YVTN_repeat-like_dom_sf"/>
</dbReference>
<organism evidence="4 5">
    <name type="scientific">Mortierella isabellina</name>
    <name type="common">Filamentous fungus</name>
    <name type="synonym">Umbelopsis isabellina</name>
    <dbReference type="NCBI Taxonomy" id="91625"/>
    <lineage>
        <taxon>Eukaryota</taxon>
        <taxon>Fungi</taxon>
        <taxon>Fungi incertae sedis</taxon>
        <taxon>Mucoromycota</taxon>
        <taxon>Mucoromycotina</taxon>
        <taxon>Umbelopsidomycetes</taxon>
        <taxon>Umbelopsidales</taxon>
        <taxon>Umbelopsidaceae</taxon>
        <taxon>Umbelopsis</taxon>
    </lineage>
</organism>
<dbReference type="InterPro" id="IPR051488">
    <property type="entry name" value="WD_repeat_striatin"/>
</dbReference>
<dbReference type="Gene3D" id="2.130.10.10">
    <property type="entry name" value="YVTN repeat-like/Quinoprotein amine dehydrogenase"/>
    <property type="match status" value="1"/>
</dbReference>
<comment type="caution">
    <text evidence="4">The sequence shown here is derived from an EMBL/GenBank/DDBJ whole genome shotgun (WGS) entry which is preliminary data.</text>
</comment>
<evidence type="ECO:0000256" key="3">
    <source>
        <dbReference type="PROSITE-ProRule" id="PRU00221"/>
    </source>
</evidence>
<dbReference type="SMART" id="SM00320">
    <property type="entry name" value="WD40"/>
    <property type="match status" value="3"/>
</dbReference>
<dbReference type="InterPro" id="IPR001680">
    <property type="entry name" value="WD40_rpt"/>
</dbReference>
<evidence type="ECO:0000313" key="4">
    <source>
        <dbReference type="EMBL" id="KAG2175402.1"/>
    </source>
</evidence>
<dbReference type="EMBL" id="JAEPQZ010000011">
    <property type="protein sequence ID" value="KAG2175402.1"/>
    <property type="molecule type" value="Genomic_DNA"/>
</dbReference>
<feature type="repeat" description="WD" evidence="3">
    <location>
        <begin position="55"/>
        <end position="90"/>
    </location>
</feature>
<dbReference type="Proteomes" id="UP000654370">
    <property type="component" value="Unassembled WGS sequence"/>
</dbReference>
<keyword evidence="1 3" id="KW-0853">WD repeat</keyword>
<dbReference type="SUPFAM" id="SSF50978">
    <property type="entry name" value="WD40 repeat-like"/>
    <property type="match status" value="1"/>
</dbReference>
<dbReference type="InterPro" id="IPR036322">
    <property type="entry name" value="WD40_repeat_dom_sf"/>
</dbReference>
<dbReference type="OrthoDB" id="727118at2759"/>
<sequence>MHTVASILTCGADNTFSTQINKIISHPTLPLLISGHENKHIKFYDTNSGKCVFTMSAHLDGVTTLDVDQSGLTLVSGGHDGSIRFWDISSTTRACLQEFTAHRRKADEGVLSVQFHKKLPWLVSGGADGIIKAYQHGI</sequence>
<proteinExistence type="predicted"/>
<evidence type="ECO:0000313" key="5">
    <source>
        <dbReference type="Proteomes" id="UP000654370"/>
    </source>
</evidence>
<protein>
    <submittedName>
        <fullName evidence="4">Uncharacterized protein</fullName>
    </submittedName>
</protein>
<dbReference type="PANTHER" id="PTHR15653">
    <property type="entry name" value="STRIATIN"/>
    <property type="match status" value="1"/>
</dbReference>
<dbReference type="PROSITE" id="PS00678">
    <property type="entry name" value="WD_REPEATS_1"/>
    <property type="match status" value="1"/>
</dbReference>
<evidence type="ECO:0000256" key="2">
    <source>
        <dbReference type="ARBA" id="ARBA00022737"/>
    </source>
</evidence>
<dbReference type="PROSITE" id="PS50082">
    <property type="entry name" value="WD_REPEATS_2"/>
    <property type="match status" value="1"/>
</dbReference>
<accession>A0A8H7UBF3</accession>
<dbReference type="InterPro" id="IPR019775">
    <property type="entry name" value="WD40_repeat_CS"/>
</dbReference>
<keyword evidence="5" id="KW-1185">Reference proteome</keyword>
<dbReference type="Pfam" id="PF00400">
    <property type="entry name" value="WD40"/>
    <property type="match status" value="2"/>
</dbReference>
<keyword evidence="2" id="KW-0677">Repeat</keyword>
<evidence type="ECO:0000256" key="1">
    <source>
        <dbReference type="ARBA" id="ARBA00022574"/>
    </source>
</evidence>